<proteinExistence type="predicted"/>
<dbReference type="AlphaFoldDB" id="A0A242AS92"/>
<evidence type="ECO:0000313" key="2">
    <source>
        <dbReference type="Proteomes" id="UP000194885"/>
    </source>
</evidence>
<comment type="caution">
    <text evidence="1">The sequence shown here is derived from an EMBL/GenBank/DDBJ whole genome shotgun (WGS) entry which is preliminary data.</text>
</comment>
<dbReference type="EMBL" id="NGKW01000023">
    <property type="protein sequence ID" value="OTN83804.1"/>
    <property type="molecule type" value="Genomic_DNA"/>
</dbReference>
<reference evidence="1 2" key="1">
    <citation type="submission" date="2017-05" db="EMBL/GenBank/DDBJ databases">
        <title>The Genome Sequence of Enterococcus faecium 7H8_DIV0219.</title>
        <authorList>
            <consortium name="The Broad Institute Genomics Platform"/>
            <consortium name="The Broad Institute Genomic Center for Infectious Diseases"/>
            <person name="Earl A."/>
            <person name="Manson A."/>
            <person name="Schwartman J."/>
            <person name="Gilmore M."/>
            <person name="Abouelleil A."/>
            <person name="Cao P."/>
            <person name="Chapman S."/>
            <person name="Cusick C."/>
            <person name="Shea T."/>
            <person name="Young S."/>
            <person name="Neafsey D."/>
            <person name="Nusbaum C."/>
            <person name="Birren B."/>
        </authorList>
    </citation>
    <scope>NUCLEOTIDE SEQUENCE [LARGE SCALE GENOMIC DNA]</scope>
    <source>
        <strain evidence="1 2">7H8_DIV0219</strain>
    </source>
</reference>
<gene>
    <name evidence="1" type="ORF">A5810_003093</name>
</gene>
<dbReference type="Proteomes" id="UP000194885">
    <property type="component" value="Unassembled WGS sequence"/>
</dbReference>
<dbReference type="RefSeq" id="WP_086323996.1">
    <property type="nucleotide sequence ID" value="NZ_NGKW01000023.1"/>
</dbReference>
<organism evidence="1 2">
    <name type="scientific">Enterococcus faecium</name>
    <name type="common">Streptococcus faecium</name>
    <dbReference type="NCBI Taxonomy" id="1352"/>
    <lineage>
        <taxon>Bacteria</taxon>
        <taxon>Bacillati</taxon>
        <taxon>Bacillota</taxon>
        <taxon>Bacilli</taxon>
        <taxon>Lactobacillales</taxon>
        <taxon>Enterococcaceae</taxon>
        <taxon>Enterococcus</taxon>
    </lineage>
</organism>
<accession>A0A242AS92</accession>
<protein>
    <submittedName>
        <fullName evidence="1">Uncharacterized protein</fullName>
    </submittedName>
</protein>
<evidence type="ECO:0000313" key="1">
    <source>
        <dbReference type="EMBL" id="OTN83804.1"/>
    </source>
</evidence>
<name>A0A242AS92_ENTFC</name>
<sequence length="237" mass="27712">MIKIIGLVIIQIISIIGGVLSAISMTRTLNERKIYSSQTKNLFLNVLHYSLASNELLLYHLSTSNAPVKTIEVYTTELETMRINYQLLDAIDLSKVSISYQKNIQGYMYHYQRYLVCVEEYLKRIKRRSDYIKEILEGKHEYQSIDFTQFVSENQETLEQAKQEFINSEYGIDYILIEDRSVLKAHFLEFLEESRVLFQAILQATEVGTISPQVEIQQVFTEYFTKNQSLREKSDDS</sequence>